<evidence type="ECO:0000313" key="2">
    <source>
        <dbReference type="Proteomes" id="UP000053611"/>
    </source>
</evidence>
<reference evidence="1 2" key="1">
    <citation type="submission" date="2015-03" db="EMBL/GenBank/DDBJ databases">
        <title>Genomics and transcriptomics of the oil-accumulating basidiomycete yeast T. oleaginosus allow insights into substrate utilization and the diverse evolutionary trajectories of mating systems in fungi.</title>
        <authorList>
            <consortium name="DOE Joint Genome Institute"/>
            <person name="Kourist R."/>
            <person name="Kracht O."/>
            <person name="Bracharz F."/>
            <person name="Lipzen A."/>
            <person name="Nolan M."/>
            <person name="Ohm R."/>
            <person name="Grigoriev I."/>
            <person name="Sun S."/>
            <person name="Heitman J."/>
            <person name="Bruck T."/>
            <person name="Nowrousian M."/>
        </authorList>
    </citation>
    <scope>NUCLEOTIDE SEQUENCE [LARGE SCALE GENOMIC DNA]</scope>
    <source>
        <strain evidence="1 2">IBC0246</strain>
    </source>
</reference>
<gene>
    <name evidence="1" type="ORF">CC85DRAFT_327632</name>
</gene>
<protein>
    <recommendedName>
        <fullName evidence="3">LigT-like protein</fullName>
    </recommendedName>
</protein>
<dbReference type="AlphaFoldDB" id="A0A0J0XPR2"/>
<dbReference type="PANTHER" id="PTHR28141">
    <property type="entry name" value="2',3'-CYCLIC-NUCLEOTIDE 3'-PHOSPHODIESTERASE"/>
    <property type="match status" value="1"/>
</dbReference>
<dbReference type="GO" id="GO:0004113">
    <property type="term" value="F:2',3'-cyclic-nucleotide 3'-phosphodiesterase activity"/>
    <property type="evidence" value="ECO:0007669"/>
    <property type="project" value="TreeGrafter"/>
</dbReference>
<dbReference type="RefSeq" id="XP_018279607.1">
    <property type="nucleotide sequence ID" value="XM_018426604.1"/>
</dbReference>
<name>A0A0J0XPR2_9TREE</name>
<dbReference type="STRING" id="879819.A0A0J0XPR2"/>
<dbReference type="EMBL" id="KQ087198">
    <property type="protein sequence ID" value="KLT43116.1"/>
    <property type="molecule type" value="Genomic_DNA"/>
</dbReference>
<proteinExistence type="predicted"/>
<dbReference type="GeneID" id="28987207"/>
<dbReference type="Proteomes" id="UP000053611">
    <property type="component" value="Unassembled WGS sequence"/>
</dbReference>
<evidence type="ECO:0000313" key="1">
    <source>
        <dbReference type="EMBL" id="KLT43116.1"/>
    </source>
</evidence>
<dbReference type="Pfam" id="PF07823">
    <property type="entry name" value="CPDase"/>
    <property type="match status" value="1"/>
</dbReference>
<dbReference type="InterPro" id="IPR009097">
    <property type="entry name" value="Cyclic_Pdiesterase"/>
</dbReference>
<dbReference type="OrthoDB" id="514292at2759"/>
<accession>A0A0J0XPR2</accession>
<keyword evidence="2" id="KW-1185">Reference proteome</keyword>
<dbReference type="Gene3D" id="3.90.1140.10">
    <property type="entry name" value="Cyclic phosphodiesterase"/>
    <property type="match status" value="1"/>
</dbReference>
<evidence type="ECO:0008006" key="3">
    <source>
        <dbReference type="Google" id="ProtNLM"/>
    </source>
</evidence>
<dbReference type="SUPFAM" id="SSF55144">
    <property type="entry name" value="LigT-like"/>
    <property type="match status" value="1"/>
</dbReference>
<dbReference type="PANTHER" id="PTHR28141:SF1">
    <property type="entry name" value="2',3'-CYCLIC-NUCLEOTIDE 3'-PHOSPHODIESTERASE"/>
    <property type="match status" value="1"/>
</dbReference>
<organism evidence="1 2">
    <name type="scientific">Cutaneotrichosporon oleaginosum</name>
    <dbReference type="NCBI Taxonomy" id="879819"/>
    <lineage>
        <taxon>Eukaryota</taxon>
        <taxon>Fungi</taxon>
        <taxon>Dikarya</taxon>
        <taxon>Basidiomycota</taxon>
        <taxon>Agaricomycotina</taxon>
        <taxon>Tremellomycetes</taxon>
        <taxon>Trichosporonales</taxon>
        <taxon>Trichosporonaceae</taxon>
        <taxon>Cutaneotrichosporon</taxon>
    </lineage>
</organism>
<dbReference type="InterPro" id="IPR012386">
    <property type="entry name" value="Cyclic-nucl_3Pdiesterase"/>
</dbReference>
<dbReference type="GO" id="GO:0009187">
    <property type="term" value="P:cyclic nucleotide metabolic process"/>
    <property type="evidence" value="ECO:0007669"/>
    <property type="project" value="TreeGrafter"/>
</dbReference>
<sequence>MLEKLKAGLAERQQEKLERAAPAGAADQAHALQGYCLWLLPPLEHAKTLRELVFSLSKGAGSPAFMPHITLLSPRVARDPDALETALHHGVNASMLARDMQSDEPGVRRGDAGWLNRDPEAYDRAGEAAEPGIKLRLGPPQVGDAYYQCVLSPVDPASAASLVALRTAIAERLGESALPYFPHLSLCYGDFEEGKRQEIAASAAQSAQWPIEISCTEAAVVDINGTADQWRIVTTVRLT</sequence>